<dbReference type="PANTHER" id="PTHR46169">
    <property type="entry name" value="DNA REPLICATION-RELATED ELEMENT FACTOR, ISOFORM A"/>
    <property type="match status" value="1"/>
</dbReference>
<dbReference type="Pfam" id="PF05699">
    <property type="entry name" value="Dimer_Tnp_hAT"/>
    <property type="match status" value="1"/>
</dbReference>
<feature type="compositionally biased region" description="Basic and acidic residues" evidence="1">
    <location>
        <begin position="95"/>
        <end position="107"/>
    </location>
</feature>
<name>A0A067MN79_BOTB1</name>
<evidence type="ECO:0000259" key="2">
    <source>
        <dbReference type="Pfam" id="PF05699"/>
    </source>
</evidence>
<dbReference type="InterPro" id="IPR052717">
    <property type="entry name" value="Vacuolar_transposase_reg"/>
</dbReference>
<keyword evidence="4" id="KW-1185">Reference proteome</keyword>
<dbReference type="InterPro" id="IPR012337">
    <property type="entry name" value="RNaseH-like_sf"/>
</dbReference>
<dbReference type="InterPro" id="IPR008906">
    <property type="entry name" value="HATC_C_dom"/>
</dbReference>
<reference evidence="4" key="1">
    <citation type="journal article" date="2014" name="Proc. Natl. Acad. Sci. U.S.A.">
        <title>Extensive sampling of basidiomycete genomes demonstrates inadequacy of the white-rot/brown-rot paradigm for wood decay fungi.</title>
        <authorList>
            <person name="Riley R."/>
            <person name="Salamov A.A."/>
            <person name="Brown D.W."/>
            <person name="Nagy L.G."/>
            <person name="Floudas D."/>
            <person name="Held B.W."/>
            <person name="Levasseur A."/>
            <person name="Lombard V."/>
            <person name="Morin E."/>
            <person name="Otillar R."/>
            <person name="Lindquist E.A."/>
            <person name="Sun H."/>
            <person name="LaButti K.M."/>
            <person name="Schmutz J."/>
            <person name="Jabbour D."/>
            <person name="Luo H."/>
            <person name="Baker S.E."/>
            <person name="Pisabarro A.G."/>
            <person name="Walton J.D."/>
            <person name="Blanchette R.A."/>
            <person name="Henrissat B."/>
            <person name="Martin F."/>
            <person name="Cullen D."/>
            <person name="Hibbett D.S."/>
            <person name="Grigoriev I.V."/>
        </authorList>
    </citation>
    <scope>NUCLEOTIDE SEQUENCE [LARGE SCALE GENOMIC DNA]</scope>
    <source>
        <strain evidence="4">FD-172 SS1</strain>
    </source>
</reference>
<dbReference type="GO" id="GO:0006357">
    <property type="term" value="P:regulation of transcription by RNA polymerase II"/>
    <property type="evidence" value="ECO:0007669"/>
    <property type="project" value="TreeGrafter"/>
</dbReference>
<protein>
    <recommendedName>
        <fullName evidence="2">HAT C-terminal dimerisation domain-containing protein</fullName>
    </recommendedName>
</protein>
<proteinExistence type="predicted"/>
<feature type="compositionally biased region" description="Acidic residues" evidence="1">
    <location>
        <begin position="795"/>
        <end position="817"/>
    </location>
</feature>
<evidence type="ECO:0000313" key="4">
    <source>
        <dbReference type="Proteomes" id="UP000027195"/>
    </source>
</evidence>
<evidence type="ECO:0000256" key="1">
    <source>
        <dbReference type="SAM" id="MobiDB-lite"/>
    </source>
</evidence>
<feature type="compositionally biased region" description="Basic and acidic residues" evidence="1">
    <location>
        <begin position="698"/>
        <end position="708"/>
    </location>
</feature>
<dbReference type="GO" id="GO:0005634">
    <property type="term" value="C:nucleus"/>
    <property type="evidence" value="ECO:0007669"/>
    <property type="project" value="TreeGrafter"/>
</dbReference>
<dbReference type="OrthoDB" id="3270520at2759"/>
<evidence type="ECO:0000313" key="3">
    <source>
        <dbReference type="EMBL" id="KDQ17004.1"/>
    </source>
</evidence>
<dbReference type="Proteomes" id="UP000027195">
    <property type="component" value="Unassembled WGS sequence"/>
</dbReference>
<feature type="region of interest" description="Disordered" evidence="1">
    <location>
        <begin position="693"/>
        <end position="719"/>
    </location>
</feature>
<feature type="region of interest" description="Disordered" evidence="1">
    <location>
        <begin position="130"/>
        <end position="150"/>
    </location>
</feature>
<gene>
    <name evidence="3" type="ORF">BOTBODRAFT_186189</name>
</gene>
<feature type="region of interest" description="Disordered" evidence="1">
    <location>
        <begin position="95"/>
        <end position="118"/>
    </location>
</feature>
<organism evidence="3 4">
    <name type="scientific">Botryobasidium botryosum (strain FD-172 SS1)</name>
    <dbReference type="NCBI Taxonomy" id="930990"/>
    <lineage>
        <taxon>Eukaryota</taxon>
        <taxon>Fungi</taxon>
        <taxon>Dikarya</taxon>
        <taxon>Basidiomycota</taxon>
        <taxon>Agaricomycotina</taxon>
        <taxon>Agaricomycetes</taxon>
        <taxon>Cantharellales</taxon>
        <taxon>Botryobasidiaceae</taxon>
        <taxon>Botryobasidium</taxon>
    </lineage>
</organism>
<dbReference type="EMBL" id="KL198025">
    <property type="protein sequence ID" value="KDQ17004.1"/>
    <property type="molecule type" value="Genomic_DNA"/>
</dbReference>
<dbReference type="InParanoid" id="A0A067MN79"/>
<dbReference type="SUPFAM" id="SSF53098">
    <property type="entry name" value="Ribonuclease H-like"/>
    <property type="match status" value="1"/>
</dbReference>
<dbReference type="GO" id="GO:0046983">
    <property type="term" value="F:protein dimerization activity"/>
    <property type="evidence" value="ECO:0007669"/>
    <property type="project" value="InterPro"/>
</dbReference>
<dbReference type="HOGENOM" id="CLU_007316_2_0_1"/>
<dbReference type="AlphaFoldDB" id="A0A067MN79"/>
<feature type="region of interest" description="Disordered" evidence="1">
    <location>
        <begin position="787"/>
        <end position="817"/>
    </location>
</feature>
<feature type="domain" description="HAT C-terminal dimerisation" evidence="2">
    <location>
        <begin position="605"/>
        <end position="666"/>
    </location>
</feature>
<dbReference type="STRING" id="930990.A0A067MN79"/>
<sequence length="817" mass="91440">MRGVKDRAWDHFFHEPPPTDEEYGRAWCIACVSHKVSELRLEDESGVLAGVLEGVRADVILQQIALMRVTPITGRLKSIRNHLIACARVSEEVRAEAQSDKDKSERHPRVKAPGPSKSITALYTGSQKRSCANSELPPEKRTHLKSGPVSHVTGAASSITQNILPFDTQTQSEFFSDLCRTFVSAGWAWSTVDNPEVRALFAKYIPGAAVPGRKKLSGPLLQIELKKVEDGITKRMAGHYGTLQCDGWKNVKKNHLLAFMVLAAGEVRCTHVHNVSAARKNAAALLDMMKDELGYNEATLGVVNIGACSDASGESRAARSRLLAQMPHLLIVDCYSHQIQLVVGDYLKKNPTVSLHIQQLTDVVNWFNNHSFALGLLAREQATTRTIILVLLMPNLTRWTTHSLSVDRFLDLEGDLKSVVAKQEANLIIAAGTKAKAKAKAREIIGYIKSESLWNGLQPISEHLRPLAVASLATQGINTRPDIVLLVFGKLFKTYSNILQRDKVDNTAHPVSAILESLELRWSKADQELFICALYLNPLVSSRIFNGNAIPPLAIWGMCAKLYKRVFRAEVLPEYFATEIRDYHYHRGAFSDEFWNSDFLAALYAEQDPLEIWKAHYQQNPITKLAVLILSFVCNSAGCERLFSTKGDIHTKKRNRLGPQKVRDTAVVKMDIRREHAQQGLVRQRLKRRFMKEPASTDVDKTGARVDEEGSDSEGEDSCTANGVRLMHQSLVDDVAADEDSCVPEVQSEERRRYKLSELFDYTRNDWDGFWSAGQRKVAEEMEFMDLKSMSSTEDGQEEPGEEELDSDCDNEVENDV</sequence>
<accession>A0A067MN79</accession>
<dbReference type="PANTHER" id="PTHR46169:SF29">
    <property type="entry name" value="DNA REPLICATION-RELATED ELEMENT FACTOR, ISOFORM A"/>
    <property type="match status" value="1"/>
</dbReference>